<dbReference type="InterPro" id="IPR015422">
    <property type="entry name" value="PyrdxlP-dep_Trfase_small"/>
</dbReference>
<dbReference type="Pfam" id="PF00464">
    <property type="entry name" value="SHMT"/>
    <property type="match status" value="1"/>
</dbReference>
<dbReference type="Gene3D" id="3.90.1150.10">
    <property type="entry name" value="Aspartate Aminotransferase, domain 1"/>
    <property type="match status" value="1"/>
</dbReference>
<evidence type="ECO:0000256" key="1">
    <source>
        <dbReference type="ARBA" id="ARBA00001528"/>
    </source>
</evidence>
<dbReference type="InterPro" id="IPR039429">
    <property type="entry name" value="SHMT-like_dom"/>
</dbReference>
<dbReference type="AlphaFoldDB" id="A0A834YGV6"/>
<dbReference type="Proteomes" id="UP000655225">
    <property type="component" value="Unassembled WGS sequence"/>
</dbReference>
<dbReference type="GO" id="GO:0005739">
    <property type="term" value="C:mitochondrion"/>
    <property type="evidence" value="ECO:0007669"/>
    <property type="project" value="TreeGrafter"/>
</dbReference>
<evidence type="ECO:0000256" key="2">
    <source>
        <dbReference type="ARBA" id="ARBA00001933"/>
    </source>
</evidence>
<reference evidence="5 6" key="1">
    <citation type="submission" date="2020-04" db="EMBL/GenBank/DDBJ databases">
        <title>Plant Genome Project.</title>
        <authorList>
            <person name="Zhang R.-G."/>
        </authorList>
    </citation>
    <scope>NUCLEOTIDE SEQUENCE [LARGE SCALE GENOMIC DNA]</scope>
    <source>
        <strain evidence="5">YNK0</strain>
        <tissue evidence="5">Leaf</tissue>
    </source>
</reference>
<protein>
    <recommendedName>
        <fullName evidence="4">Serine hydroxymethyltransferase-like domain-containing protein</fullName>
    </recommendedName>
</protein>
<organism evidence="5 6">
    <name type="scientific">Tetracentron sinense</name>
    <name type="common">Spur-leaf</name>
    <dbReference type="NCBI Taxonomy" id="13715"/>
    <lineage>
        <taxon>Eukaryota</taxon>
        <taxon>Viridiplantae</taxon>
        <taxon>Streptophyta</taxon>
        <taxon>Embryophyta</taxon>
        <taxon>Tracheophyta</taxon>
        <taxon>Spermatophyta</taxon>
        <taxon>Magnoliopsida</taxon>
        <taxon>Trochodendrales</taxon>
        <taxon>Trochodendraceae</taxon>
        <taxon>Tetracentron</taxon>
    </lineage>
</organism>
<dbReference type="GO" id="GO:0004372">
    <property type="term" value="F:glycine hydroxymethyltransferase activity"/>
    <property type="evidence" value="ECO:0007669"/>
    <property type="project" value="UniProtKB-EC"/>
</dbReference>
<dbReference type="InterPro" id="IPR049943">
    <property type="entry name" value="Ser_HO-MeTrfase-like"/>
</dbReference>
<name>A0A834YGV6_TETSI</name>
<gene>
    <name evidence="5" type="ORF">HHK36_025464</name>
</gene>
<evidence type="ECO:0000313" key="5">
    <source>
        <dbReference type="EMBL" id="KAF8388784.1"/>
    </source>
</evidence>
<dbReference type="EMBL" id="JABCRI010000019">
    <property type="protein sequence ID" value="KAF8388784.1"/>
    <property type="molecule type" value="Genomic_DNA"/>
</dbReference>
<dbReference type="GO" id="GO:0030170">
    <property type="term" value="F:pyridoxal phosphate binding"/>
    <property type="evidence" value="ECO:0007669"/>
    <property type="project" value="TreeGrafter"/>
</dbReference>
<feature type="domain" description="Serine hydroxymethyltransferase-like" evidence="4">
    <location>
        <begin position="22"/>
        <end position="59"/>
    </location>
</feature>
<evidence type="ECO:0000256" key="3">
    <source>
        <dbReference type="ARBA" id="ARBA00022898"/>
    </source>
</evidence>
<dbReference type="PANTHER" id="PTHR11680:SF28">
    <property type="entry name" value="SERINE HYDROXYMETHYLTRANSFERASE, MITOCHONDRIAL"/>
    <property type="match status" value="1"/>
</dbReference>
<accession>A0A834YGV6</accession>
<dbReference type="GO" id="GO:0035999">
    <property type="term" value="P:tetrahydrofolate interconversion"/>
    <property type="evidence" value="ECO:0007669"/>
    <property type="project" value="UniProtKB-UniPathway"/>
</dbReference>
<dbReference type="GO" id="GO:0019264">
    <property type="term" value="P:glycine biosynthetic process from serine"/>
    <property type="evidence" value="ECO:0007669"/>
    <property type="project" value="TreeGrafter"/>
</dbReference>
<comment type="caution">
    <text evidence="5">The sequence shown here is derived from an EMBL/GenBank/DDBJ whole genome shotgun (WGS) entry which is preliminary data.</text>
</comment>
<dbReference type="OrthoDB" id="1742067at2759"/>
<proteinExistence type="predicted"/>
<sequence length="110" mass="12028">MATVLAILDRVVPAILDHVRGGVQKKGLELMPSENFTSVSVMQAFGSIMTNKYSEGYPGLPLSTMVPPTLSSMGSLIIVITLRQGKDMDVRHGTKMHDEDEVSFPVFCIF</sequence>
<dbReference type="Gene3D" id="3.40.640.10">
    <property type="entry name" value="Type I PLP-dependent aspartate aminotransferase-like (Major domain)"/>
    <property type="match status" value="1"/>
</dbReference>
<dbReference type="InterPro" id="IPR015424">
    <property type="entry name" value="PyrdxlP-dep_Trfase"/>
</dbReference>
<dbReference type="UniPathway" id="UPA00193"/>
<comment type="catalytic activity">
    <reaction evidence="1">
        <text>(6R)-5,10-methylene-5,6,7,8-tetrahydrofolate + glycine + H2O = (6S)-5,6,7,8-tetrahydrofolate + L-serine</text>
        <dbReference type="Rhea" id="RHEA:15481"/>
        <dbReference type="ChEBI" id="CHEBI:15377"/>
        <dbReference type="ChEBI" id="CHEBI:15636"/>
        <dbReference type="ChEBI" id="CHEBI:33384"/>
        <dbReference type="ChEBI" id="CHEBI:57305"/>
        <dbReference type="ChEBI" id="CHEBI:57453"/>
        <dbReference type="EC" id="2.1.2.1"/>
    </reaction>
</comment>
<dbReference type="SUPFAM" id="SSF53383">
    <property type="entry name" value="PLP-dependent transferases"/>
    <property type="match status" value="1"/>
</dbReference>
<evidence type="ECO:0000313" key="6">
    <source>
        <dbReference type="Proteomes" id="UP000655225"/>
    </source>
</evidence>
<evidence type="ECO:0000259" key="4">
    <source>
        <dbReference type="Pfam" id="PF00464"/>
    </source>
</evidence>
<comment type="cofactor">
    <cofactor evidence="2">
        <name>pyridoxal 5'-phosphate</name>
        <dbReference type="ChEBI" id="CHEBI:597326"/>
    </cofactor>
</comment>
<keyword evidence="6" id="KW-1185">Reference proteome</keyword>
<dbReference type="PANTHER" id="PTHR11680">
    <property type="entry name" value="SERINE HYDROXYMETHYLTRANSFERASE"/>
    <property type="match status" value="1"/>
</dbReference>
<dbReference type="InterPro" id="IPR015421">
    <property type="entry name" value="PyrdxlP-dep_Trfase_major"/>
</dbReference>
<keyword evidence="3" id="KW-0663">Pyridoxal phosphate</keyword>